<gene>
    <name evidence="1" type="ORF">GCM10010319_24810</name>
</gene>
<dbReference type="RefSeq" id="WP_344117818.1">
    <property type="nucleotide sequence ID" value="NZ_BAAABW010000013.1"/>
</dbReference>
<name>A0ABN0WVY9_9ACTN</name>
<dbReference type="Proteomes" id="UP001500063">
    <property type="component" value="Unassembled WGS sequence"/>
</dbReference>
<reference evidence="1 2" key="1">
    <citation type="journal article" date="2019" name="Int. J. Syst. Evol. Microbiol.">
        <title>The Global Catalogue of Microorganisms (GCM) 10K type strain sequencing project: providing services to taxonomists for standard genome sequencing and annotation.</title>
        <authorList>
            <consortium name="The Broad Institute Genomics Platform"/>
            <consortium name="The Broad Institute Genome Sequencing Center for Infectious Disease"/>
            <person name="Wu L."/>
            <person name="Ma J."/>
        </authorList>
    </citation>
    <scope>NUCLEOTIDE SEQUENCE [LARGE SCALE GENOMIC DNA]</scope>
    <source>
        <strain evidence="1 2">JCM 4565</strain>
    </source>
</reference>
<organism evidence="1 2">
    <name type="scientific">Streptomyces blastmyceticus</name>
    <dbReference type="NCBI Taxonomy" id="68180"/>
    <lineage>
        <taxon>Bacteria</taxon>
        <taxon>Bacillati</taxon>
        <taxon>Actinomycetota</taxon>
        <taxon>Actinomycetes</taxon>
        <taxon>Kitasatosporales</taxon>
        <taxon>Streptomycetaceae</taxon>
        <taxon>Streptomyces</taxon>
    </lineage>
</organism>
<dbReference type="EMBL" id="BAAABW010000013">
    <property type="protein sequence ID" value="GAA0347271.1"/>
    <property type="molecule type" value="Genomic_DNA"/>
</dbReference>
<keyword evidence="2" id="KW-1185">Reference proteome</keyword>
<proteinExistence type="predicted"/>
<evidence type="ECO:0000313" key="2">
    <source>
        <dbReference type="Proteomes" id="UP001500063"/>
    </source>
</evidence>
<evidence type="ECO:0000313" key="1">
    <source>
        <dbReference type="EMBL" id="GAA0347271.1"/>
    </source>
</evidence>
<comment type="caution">
    <text evidence="1">The sequence shown here is derived from an EMBL/GenBank/DDBJ whole genome shotgun (WGS) entry which is preliminary data.</text>
</comment>
<sequence>MFWTTGSRAGHVALYVGNGKIASNDIETPGRISIVPATDIETKWGATYLGWSPPYFPQGG</sequence>
<evidence type="ECO:0008006" key="3">
    <source>
        <dbReference type="Google" id="ProtNLM"/>
    </source>
</evidence>
<accession>A0ABN0WVY9</accession>
<protein>
    <recommendedName>
        <fullName evidence="3">NlpC/P60 domain-containing protein</fullName>
    </recommendedName>
</protein>